<evidence type="ECO:0000256" key="4">
    <source>
        <dbReference type="ARBA" id="ARBA00023239"/>
    </source>
</evidence>
<evidence type="ECO:0000256" key="1">
    <source>
        <dbReference type="ARBA" id="ARBA00004772"/>
    </source>
</evidence>
<dbReference type="EMBL" id="JADDIV010000005">
    <property type="protein sequence ID" value="MBE7369717.1"/>
    <property type="molecule type" value="Genomic_DNA"/>
</dbReference>
<organism evidence="11 12">
    <name type="scientific">Ramlibacter pallidus</name>
    <dbReference type="NCBI Taxonomy" id="2780087"/>
    <lineage>
        <taxon>Bacteria</taxon>
        <taxon>Pseudomonadati</taxon>
        <taxon>Pseudomonadota</taxon>
        <taxon>Betaproteobacteria</taxon>
        <taxon>Burkholderiales</taxon>
        <taxon>Comamonadaceae</taxon>
        <taxon>Ramlibacter</taxon>
    </lineage>
</organism>
<dbReference type="InterPro" id="IPR036108">
    <property type="entry name" value="4pyrrol_syn_uPrphyn_synt_sf"/>
</dbReference>
<evidence type="ECO:0000256" key="8">
    <source>
        <dbReference type="ARBA" id="ARBA00048617"/>
    </source>
</evidence>
<comment type="caution">
    <text evidence="11">The sequence shown here is derived from an EMBL/GenBank/DDBJ whole genome shotgun (WGS) entry which is preliminary data.</text>
</comment>
<dbReference type="Proteomes" id="UP000806285">
    <property type="component" value="Unassembled WGS sequence"/>
</dbReference>
<evidence type="ECO:0000256" key="6">
    <source>
        <dbReference type="ARBA" id="ARBA00037589"/>
    </source>
</evidence>
<dbReference type="RefSeq" id="WP_193678323.1">
    <property type="nucleotide sequence ID" value="NZ_JADDIV010000005.1"/>
</dbReference>
<dbReference type="InterPro" id="IPR003754">
    <property type="entry name" value="4pyrrol_synth_uPrphyn_synth"/>
</dbReference>
<keyword evidence="4 9" id="KW-0456">Lyase</keyword>
<dbReference type="CDD" id="cd06578">
    <property type="entry name" value="HemD"/>
    <property type="match status" value="1"/>
</dbReference>
<dbReference type="InterPro" id="IPR039793">
    <property type="entry name" value="UROS/Hem4"/>
</dbReference>
<comment type="pathway">
    <text evidence="1 9">Porphyrin-containing compound metabolism; protoporphyrin-IX biosynthesis; coproporphyrinogen-III from 5-aminolevulinate: step 3/4.</text>
</comment>
<dbReference type="PANTHER" id="PTHR38042">
    <property type="entry name" value="UROPORPHYRINOGEN-III SYNTHASE, CHLOROPLASTIC"/>
    <property type="match status" value="1"/>
</dbReference>
<accession>A0ABR9S852</accession>
<sequence>MAVVLTRPLQEARRWAERLREHGVDAVLLPLIDIAPAPDLPALRQAAEQVDRYAAVMFVSANAVHGFLAAGARPQRTRCWAPGPATRDALLAAGLPAQRIDAPAADAEQFDSESLWQQVRDQLRAGDRLLLVRGGDAQGRPQGRDWIVQQLAARGVAVETVVAYVRRSPTWSEAERSVARRAAGDGTWWLFSSSEGAAHLAQLLPGQDWSGARAVATHPRIAQTVQSLGFGEVRTARPGLPDVLASIESAR</sequence>
<feature type="domain" description="Tetrapyrrole biosynthesis uroporphyrinogen III synthase" evidence="10">
    <location>
        <begin position="14"/>
        <end position="236"/>
    </location>
</feature>
<evidence type="ECO:0000256" key="7">
    <source>
        <dbReference type="ARBA" id="ARBA00040167"/>
    </source>
</evidence>
<keyword evidence="12" id="KW-1185">Reference proteome</keyword>
<evidence type="ECO:0000256" key="3">
    <source>
        <dbReference type="ARBA" id="ARBA00013109"/>
    </source>
</evidence>
<evidence type="ECO:0000313" key="12">
    <source>
        <dbReference type="Proteomes" id="UP000806285"/>
    </source>
</evidence>
<keyword evidence="5 9" id="KW-0627">Porphyrin biosynthesis</keyword>
<comment type="function">
    <text evidence="6 9">Catalyzes cyclization of the linear tetrapyrrole, hydroxymethylbilane, to the macrocyclic uroporphyrinogen III.</text>
</comment>
<dbReference type="SUPFAM" id="SSF69618">
    <property type="entry name" value="HemD-like"/>
    <property type="match status" value="1"/>
</dbReference>
<proteinExistence type="inferred from homology"/>
<dbReference type="Pfam" id="PF02602">
    <property type="entry name" value="HEM4"/>
    <property type="match status" value="1"/>
</dbReference>
<evidence type="ECO:0000313" key="11">
    <source>
        <dbReference type="EMBL" id="MBE7369717.1"/>
    </source>
</evidence>
<dbReference type="PANTHER" id="PTHR38042:SF1">
    <property type="entry name" value="UROPORPHYRINOGEN-III SYNTHASE, CHLOROPLASTIC"/>
    <property type="match status" value="1"/>
</dbReference>
<dbReference type="Gene3D" id="3.40.50.10090">
    <property type="match status" value="2"/>
</dbReference>
<evidence type="ECO:0000256" key="5">
    <source>
        <dbReference type="ARBA" id="ARBA00023244"/>
    </source>
</evidence>
<evidence type="ECO:0000256" key="2">
    <source>
        <dbReference type="ARBA" id="ARBA00008133"/>
    </source>
</evidence>
<protein>
    <recommendedName>
        <fullName evidence="7 9">Uroporphyrinogen-III synthase</fullName>
        <ecNumber evidence="3 9">4.2.1.75</ecNumber>
    </recommendedName>
</protein>
<gene>
    <name evidence="11" type="ORF">IM787_19295</name>
</gene>
<comment type="similarity">
    <text evidence="2 9">Belongs to the uroporphyrinogen-III synthase family.</text>
</comment>
<reference evidence="11 12" key="1">
    <citation type="submission" date="2020-10" db="EMBL/GenBank/DDBJ databases">
        <title>Ramlibacter sp. HM2 16S ribosomal RNA gene Genome sequencing and assembly.</title>
        <authorList>
            <person name="Kang M."/>
        </authorList>
    </citation>
    <scope>NUCLEOTIDE SEQUENCE [LARGE SCALE GENOMIC DNA]</scope>
    <source>
        <strain evidence="11 12">HM2</strain>
    </source>
</reference>
<dbReference type="EC" id="4.2.1.75" evidence="3 9"/>
<name>A0ABR9S852_9BURK</name>
<comment type="catalytic activity">
    <reaction evidence="8 9">
        <text>hydroxymethylbilane = uroporphyrinogen III + H2O</text>
        <dbReference type="Rhea" id="RHEA:18965"/>
        <dbReference type="ChEBI" id="CHEBI:15377"/>
        <dbReference type="ChEBI" id="CHEBI:57308"/>
        <dbReference type="ChEBI" id="CHEBI:57845"/>
        <dbReference type="EC" id="4.2.1.75"/>
    </reaction>
</comment>
<evidence type="ECO:0000256" key="9">
    <source>
        <dbReference type="RuleBase" id="RU366031"/>
    </source>
</evidence>
<evidence type="ECO:0000259" key="10">
    <source>
        <dbReference type="Pfam" id="PF02602"/>
    </source>
</evidence>